<dbReference type="AlphaFoldDB" id="A0A1H9FI58"/>
<name>A0A1H9FI58_9PSEU</name>
<evidence type="ECO:0000313" key="2">
    <source>
        <dbReference type="Proteomes" id="UP000199503"/>
    </source>
</evidence>
<reference evidence="2" key="1">
    <citation type="submission" date="2016-10" db="EMBL/GenBank/DDBJ databases">
        <authorList>
            <person name="Varghese N."/>
            <person name="Submissions S."/>
        </authorList>
    </citation>
    <scope>NUCLEOTIDE SEQUENCE [LARGE SCALE GENOMIC DNA]</scope>
    <source>
        <strain evidence="2">DSM 44437</strain>
    </source>
</reference>
<sequence>MLQVKTGYSLVARWTQTFFTTYETSRTQSGTCEATIIRTPDRTAQLLTIKHVS</sequence>
<evidence type="ECO:0000313" key="1">
    <source>
        <dbReference type="EMBL" id="SEQ37597.1"/>
    </source>
</evidence>
<proteinExistence type="predicted"/>
<organism evidence="1 2">
    <name type="scientific">Lentzea albida</name>
    <dbReference type="NCBI Taxonomy" id="65499"/>
    <lineage>
        <taxon>Bacteria</taxon>
        <taxon>Bacillati</taxon>
        <taxon>Actinomycetota</taxon>
        <taxon>Actinomycetes</taxon>
        <taxon>Pseudonocardiales</taxon>
        <taxon>Pseudonocardiaceae</taxon>
        <taxon>Lentzea</taxon>
    </lineage>
</organism>
<accession>A0A1H9FI58</accession>
<protein>
    <submittedName>
        <fullName evidence="1">Uncharacterized protein</fullName>
    </submittedName>
</protein>
<gene>
    <name evidence="1" type="ORF">SAMN04488000_102696</name>
</gene>
<dbReference type="Proteomes" id="UP000199503">
    <property type="component" value="Unassembled WGS sequence"/>
</dbReference>
<dbReference type="RefSeq" id="WP_177229640.1">
    <property type="nucleotide sequence ID" value="NZ_FOFV01000002.1"/>
</dbReference>
<dbReference type="EMBL" id="FOFV01000002">
    <property type="protein sequence ID" value="SEQ37597.1"/>
    <property type="molecule type" value="Genomic_DNA"/>
</dbReference>
<keyword evidence="2" id="KW-1185">Reference proteome</keyword>